<keyword evidence="1" id="KW-0378">Hydrolase</keyword>
<organism evidence="3 5">
    <name type="scientific">Streptococcus azizii</name>
    <dbReference type="NCBI Taxonomy" id="1579424"/>
    <lineage>
        <taxon>Bacteria</taxon>
        <taxon>Bacillati</taxon>
        <taxon>Bacillota</taxon>
        <taxon>Bacilli</taxon>
        <taxon>Lactobacillales</taxon>
        <taxon>Streptococcaceae</taxon>
        <taxon>Streptococcus</taxon>
    </lineage>
</organism>
<dbReference type="InterPro" id="IPR021191">
    <property type="entry name" value="Restrct_endonuc_II_DpnII"/>
</dbReference>
<dbReference type="Proteomes" id="UP000188946">
    <property type="component" value="Unassembled WGS sequence"/>
</dbReference>
<dbReference type="GO" id="GO:0009036">
    <property type="term" value="F:type II site-specific deoxyribonuclease activity"/>
    <property type="evidence" value="ECO:0007669"/>
    <property type="project" value="UniProtKB-UniRule"/>
</dbReference>
<gene>
    <name evidence="4" type="ORF">BVE84_00665</name>
    <name evidence="3" type="ORF">BVE86_03395</name>
</gene>
<protein>
    <recommendedName>
        <fullName evidence="1">Type-2 restriction enzyme</fullName>
        <ecNumber evidence="1">3.1.21.4</ecNumber>
    </recommendedName>
</protein>
<dbReference type="GO" id="GO:0003677">
    <property type="term" value="F:DNA binding"/>
    <property type="evidence" value="ECO:0007669"/>
    <property type="project" value="UniProtKB-UniRule"/>
</dbReference>
<evidence type="ECO:0000313" key="6">
    <source>
        <dbReference type="Proteomes" id="UP000188946"/>
    </source>
</evidence>
<evidence type="ECO:0000313" key="4">
    <source>
        <dbReference type="EMBL" id="ONK31062.1"/>
    </source>
</evidence>
<keyword evidence="1 3" id="KW-0255">Endonuclease</keyword>
<dbReference type="PIRSF" id="PIRSF016080">
    <property type="entry name" value="Restrict_endonuc_II_DpmII"/>
    <property type="match status" value="1"/>
</dbReference>
<comment type="similarity">
    <text evidence="1">Belongs to the DpnII type II restriction endonuclease family.</text>
</comment>
<evidence type="ECO:0000313" key="3">
    <source>
        <dbReference type="EMBL" id="ONK28061.1"/>
    </source>
</evidence>
<dbReference type="GO" id="GO:0009307">
    <property type="term" value="P:DNA restriction-modification system"/>
    <property type="evidence" value="ECO:0007669"/>
    <property type="project" value="UniProtKB-UniRule"/>
</dbReference>
<comment type="catalytic activity">
    <reaction evidence="1">
        <text>Endonucleolytic cleavage of DNA to give specific double-stranded fragments with terminal 5'-phosphates.</text>
        <dbReference type="EC" id="3.1.21.4"/>
    </reaction>
</comment>
<name>A0AB36JRG1_9STRE</name>
<dbReference type="AlphaFoldDB" id="A0AB36JRG1"/>
<keyword evidence="6" id="KW-1185">Reference proteome</keyword>
<dbReference type="RefSeq" id="WP_076995165.1">
    <property type="nucleotide sequence ID" value="NZ_MSPR01000001.1"/>
</dbReference>
<comment type="caution">
    <text evidence="3">The sequence shown here is derived from an EMBL/GenBank/DDBJ whole genome shotgun (WGS) entry which is preliminary data.</text>
</comment>
<proteinExistence type="inferred from homology"/>
<dbReference type="InterPro" id="IPR007637">
    <property type="entry name" value="Restrct_endonuc_II_DpnII-like"/>
</dbReference>
<keyword evidence="1" id="KW-0680">Restriction system</keyword>
<dbReference type="EMBL" id="MSPT01000006">
    <property type="protein sequence ID" value="ONK28061.1"/>
    <property type="molecule type" value="Genomic_DNA"/>
</dbReference>
<dbReference type="EC" id="3.1.21.4" evidence="1"/>
<dbReference type="EMBL" id="MSPR01000001">
    <property type="protein sequence ID" value="ONK31062.1"/>
    <property type="molecule type" value="Genomic_DNA"/>
</dbReference>
<reference evidence="5 6" key="1">
    <citation type="submission" date="2016-12" db="EMBL/GenBank/DDBJ databases">
        <authorList>
            <person name="Gulvik C.A."/>
        </authorList>
    </citation>
    <scope>NUCLEOTIDE SEQUENCE [LARGE SCALE GENOMIC DNA]</scope>
    <source>
        <strain evidence="4 6">12-5202</strain>
        <strain evidence="3 5">12-5291</strain>
    </source>
</reference>
<evidence type="ECO:0000256" key="1">
    <source>
        <dbReference type="PIRNR" id="PIRNR016080"/>
    </source>
</evidence>
<dbReference type="Pfam" id="PF04556">
    <property type="entry name" value="DpnII"/>
    <property type="match status" value="1"/>
</dbReference>
<accession>A0AB36JRG1</accession>
<evidence type="ECO:0000259" key="2">
    <source>
        <dbReference type="Pfam" id="PF04556"/>
    </source>
</evidence>
<evidence type="ECO:0000313" key="5">
    <source>
        <dbReference type="Proteomes" id="UP000188600"/>
    </source>
</evidence>
<keyword evidence="1" id="KW-0540">Nuclease</keyword>
<sequence>MKETRDFEEWLSTMTDTVADWTYYTDFKKVYKNVESIKIPLNIMNSLIGSANIREEFLTLLSGYPEILKVIPIIIAKRLKDLIIVKDAEKDFYFNFKKREYSDEEYADFLEKSGIFDLLQNHLISNLVDYVTGVEVGMDTNGRKNRTGHAMENIVQSYLEAEGYTIGENLFKEIYQDDVERLFSVDLSAITHEGNTSKRFDFVIKTENTLYLVEVNFYSSGGSKLNETARSYKMITEETKRIHNVEFMWFTDGKGWNSAKKNLRETFDVLPLLYNINDLKNNILKTLK</sequence>
<dbReference type="Proteomes" id="UP000188600">
    <property type="component" value="Unassembled WGS sequence"/>
</dbReference>
<comment type="function">
    <text evidence="1">A P subtype restriction enzyme that recognizes the double-stranded unmethylated sequence 5'-GATC-3'.</text>
</comment>
<feature type="domain" description="Restriction endonuclease type II DpnII-like" evidence="2">
    <location>
        <begin position="6"/>
        <end position="285"/>
    </location>
</feature>